<dbReference type="OrthoDB" id="7631281at2"/>
<organism evidence="1 2">
    <name type="scientific">Maricaulis maris</name>
    <dbReference type="NCBI Taxonomy" id="74318"/>
    <lineage>
        <taxon>Bacteria</taxon>
        <taxon>Pseudomonadati</taxon>
        <taxon>Pseudomonadota</taxon>
        <taxon>Alphaproteobacteria</taxon>
        <taxon>Maricaulales</taxon>
        <taxon>Maricaulaceae</taxon>
        <taxon>Maricaulis</taxon>
    </lineage>
</organism>
<gene>
    <name evidence="1" type="ORF">C7435_0777</name>
</gene>
<sequence length="82" mass="9354">MAIAINAYVEGVSGLRNVVPHRFRDGFYRMQRPGDEIDCLHVEDLRSVCRYLNKGYQLAMSTSDGHSMPSWQPAETVRIAIR</sequence>
<name>A0A495DKM2_9PROT</name>
<comment type="caution">
    <text evidence="1">The sequence shown here is derived from an EMBL/GenBank/DDBJ whole genome shotgun (WGS) entry which is preliminary data.</text>
</comment>
<proteinExistence type="predicted"/>
<accession>A0A495DKM2</accession>
<dbReference type="AlphaFoldDB" id="A0A495DKM2"/>
<reference evidence="1 2" key="1">
    <citation type="submission" date="2018-10" db="EMBL/GenBank/DDBJ databases">
        <title>Genomic Encyclopedia of Type Strains, Phase IV (KMG-IV): sequencing the most valuable type-strain genomes for metagenomic binning, comparative biology and taxonomic classification.</title>
        <authorList>
            <person name="Goeker M."/>
        </authorList>
    </citation>
    <scope>NUCLEOTIDE SEQUENCE [LARGE SCALE GENOMIC DNA]</scope>
    <source>
        <strain evidence="1 2">DSM 4734</strain>
    </source>
</reference>
<evidence type="ECO:0000313" key="1">
    <source>
        <dbReference type="EMBL" id="RKR02837.1"/>
    </source>
</evidence>
<dbReference type="Proteomes" id="UP000273675">
    <property type="component" value="Unassembled WGS sequence"/>
</dbReference>
<protein>
    <submittedName>
        <fullName evidence="1">Uncharacterized protein</fullName>
    </submittedName>
</protein>
<evidence type="ECO:0000313" key="2">
    <source>
        <dbReference type="Proteomes" id="UP000273675"/>
    </source>
</evidence>
<dbReference type="RefSeq" id="WP_075189855.1">
    <property type="nucleotide sequence ID" value="NZ_AP027270.1"/>
</dbReference>
<dbReference type="EMBL" id="RBIM01000002">
    <property type="protein sequence ID" value="RKR02837.1"/>
    <property type="molecule type" value="Genomic_DNA"/>
</dbReference>